<proteinExistence type="predicted"/>
<evidence type="ECO:0000313" key="4">
    <source>
        <dbReference type="Proteomes" id="UP001430755"/>
    </source>
</evidence>
<protein>
    <recommendedName>
        <fullName evidence="5">Spermidine synthase</fullName>
    </recommendedName>
</protein>
<dbReference type="Proteomes" id="UP001430755">
    <property type="component" value="Unassembled WGS sequence"/>
</dbReference>
<evidence type="ECO:0008006" key="5">
    <source>
        <dbReference type="Google" id="ProtNLM"/>
    </source>
</evidence>
<accession>A0ABS9WHP0</accession>
<dbReference type="PANTHER" id="PTHR43317:SF1">
    <property type="entry name" value="THERMOSPERMINE SYNTHASE ACAULIS5"/>
    <property type="match status" value="1"/>
</dbReference>
<evidence type="ECO:0000313" key="3">
    <source>
        <dbReference type="EMBL" id="MCI2242398.1"/>
    </source>
</evidence>
<feature type="region of interest" description="Disordered" evidence="2">
    <location>
        <begin position="141"/>
        <end position="170"/>
    </location>
</feature>
<sequence>MPTMFGPARVYETAGPDGEAIRVLEVGGAFQSAAYADGRPEAPFAYLRAFDAAFAAGVPARRALMLGGGAFAGPRHLLALHPGLALDVAEVDPAVVALARERFFLADAERVHPGLRVIVADARDCLRAAAAVDPGPAAMPVAPADSAGAADPGSAAPADPGPVAMPADGAADPAPAVPAAGPYDVIMADVFCGADPDEGLLAPDALALVRAALAPGGVYLANVVVPDAPEGAAALLAAGRALEAAFAHVAVIPCADEGFAAQDNYLLAAADVAVDLPGALPLPPA</sequence>
<gene>
    <name evidence="3" type="ORF">LPT13_08550</name>
</gene>
<dbReference type="EMBL" id="JAJMLW010000003">
    <property type="protein sequence ID" value="MCI2242398.1"/>
    <property type="molecule type" value="Genomic_DNA"/>
</dbReference>
<reference evidence="3" key="1">
    <citation type="submission" date="2021-11" db="EMBL/GenBank/DDBJ databases">
        <title>A Novel Adlercreutzia Species, isolated from a Allomyrina dichotoma larva feces.</title>
        <authorList>
            <person name="Suh M.K."/>
        </authorList>
    </citation>
    <scope>NUCLEOTIDE SEQUENCE</scope>
    <source>
        <strain evidence="3">JBNU-10</strain>
    </source>
</reference>
<comment type="caution">
    <text evidence="3">The sequence shown here is derived from an EMBL/GenBank/DDBJ whole genome shotgun (WGS) entry which is preliminary data.</text>
</comment>
<name>A0ABS9WHP0_9ACTN</name>
<evidence type="ECO:0000256" key="2">
    <source>
        <dbReference type="SAM" id="MobiDB-lite"/>
    </source>
</evidence>
<dbReference type="PANTHER" id="PTHR43317">
    <property type="entry name" value="THERMOSPERMINE SYNTHASE ACAULIS5"/>
    <property type="match status" value="1"/>
</dbReference>
<organism evidence="3 4">
    <name type="scientific">Adlercreutzia faecimuris</name>
    <dbReference type="NCBI Taxonomy" id="2897341"/>
    <lineage>
        <taxon>Bacteria</taxon>
        <taxon>Bacillati</taxon>
        <taxon>Actinomycetota</taxon>
        <taxon>Coriobacteriia</taxon>
        <taxon>Eggerthellales</taxon>
        <taxon>Eggerthellaceae</taxon>
        <taxon>Adlercreutzia</taxon>
    </lineage>
</organism>
<evidence type="ECO:0000256" key="1">
    <source>
        <dbReference type="ARBA" id="ARBA00023115"/>
    </source>
</evidence>
<keyword evidence="4" id="KW-1185">Reference proteome</keyword>
<keyword evidence="1" id="KW-0620">Polyamine biosynthesis</keyword>
<dbReference type="RefSeq" id="WP_242165626.1">
    <property type="nucleotide sequence ID" value="NZ_JAJMLW010000003.1"/>
</dbReference>